<dbReference type="InterPro" id="IPR058678">
    <property type="entry name" value="ARM_PUB"/>
</dbReference>
<dbReference type="Proteomes" id="UP001311915">
    <property type="component" value="Unassembled WGS sequence"/>
</dbReference>
<dbReference type="Gene3D" id="1.25.10.10">
    <property type="entry name" value="Leucine-rich Repeat Variant"/>
    <property type="match status" value="1"/>
</dbReference>
<comment type="pathway">
    <text evidence="2 5">Protein modification; protein ubiquitination.</text>
</comment>
<dbReference type="EMBL" id="JAWPEI010000012">
    <property type="protein sequence ID" value="KAK4709226.1"/>
    <property type="molecule type" value="Genomic_DNA"/>
</dbReference>
<evidence type="ECO:0000256" key="1">
    <source>
        <dbReference type="ARBA" id="ARBA00000900"/>
    </source>
</evidence>
<keyword evidence="8" id="KW-1185">Reference proteome</keyword>
<dbReference type="InterPro" id="IPR045210">
    <property type="entry name" value="RING-Ubox_PUB"/>
</dbReference>
<dbReference type="AlphaFoldDB" id="A0AAV9K7C9"/>
<dbReference type="GO" id="GO:0061630">
    <property type="term" value="F:ubiquitin protein ligase activity"/>
    <property type="evidence" value="ECO:0007669"/>
    <property type="project" value="UniProtKB-UniRule"/>
</dbReference>
<comment type="catalytic activity">
    <reaction evidence="1 5">
        <text>S-ubiquitinyl-[E2 ubiquitin-conjugating enzyme]-L-cysteine + [acceptor protein]-L-lysine = [E2 ubiquitin-conjugating enzyme]-L-cysteine + N(6)-ubiquitinyl-[acceptor protein]-L-lysine.</text>
        <dbReference type="EC" id="2.3.2.27"/>
    </reaction>
</comment>
<dbReference type="EC" id="2.3.2.27" evidence="5"/>
<dbReference type="Pfam" id="PF04564">
    <property type="entry name" value="U-box"/>
    <property type="match status" value="1"/>
</dbReference>
<dbReference type="InterPro" id="IPR016024">
    <property type="entry name" value="ARM-type_fold"/>
</dbReference>
<evidence type="ECO:0000256" key="4">
    <source>
        <dbReference type="ARBA" id="ARBA00022786"/>
    </source>
</evidence>
<gene>
    <name evidence="7" type="ORF">R3W88_030151</name>
</gene>
<reference evidence="7 8" key="1">
    <citation type="submission" date="2023-10" db="EMBL/GenBank/DDBJ databases">
        <title>Genome-Wide Identification Analysis in wild type Solanum Pinnatisectum Reveals Some Genes Defensing Phytophthora Infestans.</title>
        <authorList>
            <person name="Sun C."/>
        </authorList>
    </citation>
    <scope>NUCLEOTIDE SEQUENCE [LARGE SCALE GENOMIC DNA]</scope>
    <source>
        <strain evidence="7">LQN</strain>
        <tissue evidence="7">Leaf</tissue>
    </source>
</reference>
<dbReference type="SUPFAM" id="SSF57850">
    <property type="entry name" value="RING/U-box"/>
    <property type="match status" value="1"/>
</dbReference>
<proteinExistence type="predicted"/>
<dbReference type="Pfam" id="PF25598">
    <property type="entry name" value="ARM_PUB"/>
    <property type="match status" value="1"/>
</dbReference>
<dbReference type="SMART" id="SM00504">
    <property type="entry name" value="Ubox"/>
    <property type="match status" value="1"/>
</dbReference>
<evidence type="ECO:0000313" key="7">
    <source>
        <dbReference type="EMBL" id="KAK4709226.1"/>
    </source>
</evidence>
<evidence type="ECO:0000259" key="6">
    <source>
        <dbReference type="PROSITE" id="PS51698"/>
    </source>
</evidence>
<evidence type="ECO:0000256" key="5">
    <source>
        <dbReference type="RuleBase" id="RU369093"/>
    </source>
</evidence>
<comment type="caution">
    <text evidence="7">The sequence shown here is derived from an EMBL/GenBank/DDBJ whole genome shotgun (WGS) entry which is preliminary data.</text>
</comment>
<dbReference type="Gene3D" id="3.30.40.10">
    <property type="entry name" value="Zinc/RING finger domain, C3HC4 (zinc finger)"/>
    <property type="match status" value="1"/>
</dbReference>
<name>A0AAV9K7C9_9SOLN</name>
<organism evidence="7 8">
    <name type="scientific">Solanum pinnatisectum</name>
    <name type="common">tansyleaf nightshade</name>
    <dbReference type="NCBI Taxonomy" id="50273"/>
    <lineage>
        <taxon>Eukaryota</taxon>
        <taxon>Viridiplantae</taxon>
        <taxon>Streptophyta</taxon>
        <taxon>Embryophyta</taxon>
        <taxon>Tracheophyta</taxon>
        <taxon>Spermatophyta</taxon>
        <taxon>Magnoliopsida</taxon>
        <taxon>eudicotyledons</taxon>
        <taxon>Gunneridae</taxon>
        <taxon>Pentapetalae</taxon>
        <taxon>asterids</taxon>
        <taxon>lamiids</taxon>
        <taxon>Solanales</taxon>
        <taxon>Solanaceae</taxon>
        <taxon>Solanoideae</taxon>
        <taxon>Solaneae</taxon>
        <taxon>Solanum</taxon>
    </lineage>
</organism>
<comment type="function">
    <text evidence="5">Functions as an E3 ubiquitin ligase.</text>
</comment>
<dbReference type="PROSITE" id="PS51698">
    <property type="entry name" value="U_BOX"/>
    <property type="match status" value="1"/>
</dbReference>
<evidence type="ECO:0000313" key="8">
    <source>
        <dbReference type="Proteomes" id="UP001311915"/>
    </source>
</evidence>
<keyword evidence="4 5" id="KW-0833">Ubl conjugation pathway</keyword>
<feature type="domain" description="U-box" evidence="6">
    <location>
        <begin position="5"/>
        <end position="86"/>
    </location>
</feature>
<dbReference type="InterPro" id="IPR013083">
    <property type="entry name" value="Znf_RING/FYVE/PHD"/>
</dbReference>
<dbReference type="InterPro" id="IPR011989">
    <property type="entry name" value="ARM-like"/>
</dbReference>
<dbReference type="PANTHER" id="PTHR22849:SF128">
    <property type="entry name" value="U-BOX DOMAIN-CONTAINING PROTEIN"/>
    <property type="match status" value="1"/>
</dbReference>
<dbReference type="SUPFAM" id="SSF48371">
    <property type="entry name" value="ARM repeat"/>
    <property type="match status" value="1"/>
</dbReference>
<evidence type="ECO:0000256" key="3">
    <source>
        <dbReference type="ARBA" id="ARBA00022679"/>
    </source>
</evidence>
<sequence>MEELDIPQYFLCPISLQIMKDPVTTVTGITYDRESIEMWLYMAEEEVVTATCPVTKQYLPKDIELLTPNHMLRRLIQAWCIVNADKGVDRIPTPKYPMDKSNILRLIRQVNNSNNNSNNNDQQVCVNALRKMNDLVSENEKNIKCMEEVGAINAIIGFIVKSYKFGKLLIPGLEEALRIFHSIWNPSHEDHKNHVKDNHDLVKAILWILKNETKNSCHDNVIKTHAMMVLKDVIEVSTSNLLSGLDSEFFHEIVHTLRKNSRTYNSQQATKVALQVLIDVCMWGRNKLKIIESGAIFELIELELTNPEKRVSELGFCLLANLCVLADGRAKFLEHAAGIALVTKRTLRISATIDDNAIQIFGLICKFSATKEVLLEMLRVGGVSKICMVMQANCEIHLKKKAREILRAHSHIWSNSPCIQILSFDKTIE</sequence>
<accession>A0AAV9K7C9</accession>
<evidence type="ECO:0000256" key="2">
    <source>
        <dbReference type="ARBA" id="ARBA00004906"/>
    </source>
</evidence>
<dbReference type="PANTHER" id="PTHR22849">
    <property type="entry name" value="WDSAM1 PROTEIN"/>
    <property type="match status" value="1"/>
</dbReference>
<dbReference type="CDD" id="cd16664">
    <property type="entry name" value="RING-Ubox_PUB"/>
    <property type="match status" value="1"/>
</dbReference>
<protein>
    <recommendedName>
        <fullName evidence="5 6">U-box domain-containing protein</fullName>
        <ecNumber evidence="5">2.3.2.27</ecNumber>
    </recommendedName>
    <alternativeName>
        <fullName evidence="5">RING-type E3 ubiquitin transferase PUB</fullName>
    </alternativeName>
</protein>
<dbReference type="InterPro" id="IPR045185">
    <property type="entry name" value="PUB22/23/24-like"/>
</dbReference>
<dbReference type="GO" id="GO:0016567">
    <property type="term" value="P:protein ubiquitination"/>
    <property type="evidence" value="ECO:0007669"/>
    <property type="project" value="UniProtKB-UniRule"/>
</dbReference>
<dbReference type="InterPro" id="IPR003613">
    <property type="entry name" value="Ubox_domain"/>
</dbReference>
<keyword evidence="3 5" id="KW-0808">Transferase</keyword>